<dbReference type="GO" id="GO:2001069">
    <property type="term" value="F:glycogen binding"/>
    <property type="evidence" value="ECO:0007669"/>
    <property type="project" value="TreeGrafter"/>
</dbReference>
<feature type="compositionally biased region" description="Low complexity" evidence="1">
    <location>
        <begin position="545"/>
        <end position="560"/>
    </location>
</feature>
<dbReference type="GO" id="GO:0000164">
    <property type="term" value="C:protein phosphatase type 1 complex"/>
    <property type="evidence" value="ECO:0007669"/>
    <property type="project" value="TreeGrafter"/>
</dbReference>
<feature type="compositionally biased region" description="Acidic residues" evidence="1">
    <location>
        <begin position="89"/>
        <end position="99"/>
    </location>
</feature>
<proteinExistence type="predicted"/>
<dbReference type="GO" id="GO:0008157">
    <property type="term" value="F:protein phosphatase 1 binding"/>
    <property type="evidence" value="ECO:0007669"/>
    <property type="project" value="TreeGrafter"/>
</dbReference>
<name>A0AAD4EAS2_9AGAM</name>
<reference evidence="3" key="1">
    <citation type="journal article" date="2020" name="New Phytol.">
        <title>Comparative genomics reveals dynamic genome evolution in host specialist ectomycorrhizal fungi.</title>
        <authorList>
            <person name="Lofgren L.A."/>
            <person name="Nguyen N.H."/>
            <person name="Vilgalys R."/>
            <person name="Ruytinx J."/>
            <person name="Liao H.L."/>
            <person name="Branco S."/>
            <person name="Kuo A."/>
            <person name="LaButti K."/>
            <person name="Lipzen A."/>
            <person name="Andreopoulos W."/>
            <person name="Pangilinan J."/>
            <person name="Riley R."/>
            <person name="Hundley H."/>
            <person name="Na H."/>
            <person name="Barry K."/>
            <person name="Grigoriev I.V."/>
            <person name="Stajich J.E."/>
            <person name="Kennedy P.G."/>
        </authorList>
    </citation>
    <scope>NUCLEOTIDE SEQUENCE</scope>
    <source>
        <strain evidence="3">FC203</strain>
    </source>
</reference>
<evidence type="ECO:0000313" key="4">
    <source>
        <dbReference type="Proteomes" id="UP001195769"/>
    </source>
</evidence>
<feature type="compositionally biased region" description="Polar residues" evidence="1">
    <location>
        <begin position="41"/>
        <end position="50"/>
    </location>
</feature>
<dbReference type="RefSeq" id="XP_041228297.1">
    <property type="nucleotide sequence ID" value="XM_041361268.1"/>
</dbReference>
<keyword evidence="4" id="KW-1185">Reference proteome</keyword>
<feature type="region of interest" description="Disordered" evidence="1">
    <location>
        <begin position="230"/>
        <end position="257"/>
    </location>
</feature>
<evidence type="ECO:0000259" key="2">
    <source>
        <dbReference type="PROSITE" id="PS51159"/>
    </source>
</evidence>
<dbReference type="InterPro" id="IPR005036">
    <property type="entry name" value="CBM21_dom"/>
</dbReference>
<dbReference type="InterPro" id="IPR038175">
    <property type="entry name" value="CBM21_dom_sf"/>
</dbReference>
<dbReference type="InterPro" id="IPR050782">
    <property type="entry name" value="PP1_regulatory_subunit_3"/>
</dbReference>
<dbReference type="AlphaFoldDB" id="A0AAD4EAS2"/>
<feature type="compositionally biased region" description="Pro residues" evidence="1">
    <location>
        <begin position="124"/>
        <end position="138"/>
    </location>
</feature>
<feature type="compositionally biased region" description="Low complexity" evidence="1">
    <location>
        <begin position="139"/>
        <end position="155"/>
    </location>
</feature>
<dbReference type="EMBL" id="JABBWK010000016">
    <property type="protein sequence ID" value="KAG1902722.1"/>
    <property type="molecule type" value="Genomic_DNA"/>
</dbReference>
<feature type="compositionally biased region" description="Polar residues" evidence="1">
    <location>
        <begin position="100"/>
        <end position="121"/>
    </location>
</feature>
<feature type="region of interest" description="Disordered" evidence="1">
    <location>
        <begin position="36"/>
        <end position="209"/>
    </location>
</feature>
<dbReference type="Gene3D" id="2.60.40.2440">
    <property type="entry name" value="Carbohydrate binding type-21 domain"/>
    <property type="match status" value="1"/>
</dbReference>
<dbReference type="Pfam" id="PF03370">
    <property type="entry name" value="CBM_21"/>
    <property type="match status" value="1"/>
</dbReference>
<feature type="region of interest" description="Disordered" evidence="1">
    <location>
        <begin position="459"/>
        <end position="486"/>
    </location>
</feature>
<evidence type="ECO:0000313" key="3">
    <source>
        <dbReference type="EMBL" id="KAG1902722.1"/>
    </source>
</evidence>
<protein>
    <submittedName>
        <fullName evidence="3">Carbohydrate-binding module family 21 protein</fullName>
    </submittedName>
</protein>
<gene>
    <name evidence="3" type="ORF">F5891DRAFT_1023117</name>
</gene>
<comment type="caution">
    <text evidence="3">The sequence shown here is derived from an EMBL/GenBank/DDBJ whole genome shotgun (WGS) entry which is preliminary data.</text>
</comment>
<feature type="domain" description="CBM21" evidence="2">
    <location>
        <begin position="278"/>
        <end position="421"/>
    </location>
</feature>
<dbReference type="PROSITE" id="PS51159">
    <property type="entry name" value="CBM21"/>
    <property type="match status" value="1"/>
</dbReference>
<dbReference type="Proteomes" id="UP001195769">
    <property type="component" value="Unassembled WGS sequence"/>
</dbReference>
<organism evidence="3 4">
    <name type="scientific">Suillus fuscotomentosus</name>
    <dbReference type="NCBI Taxonomy" id="1912939"/>
    <lineage>
        <taxon>Eukaryota</taxon>
        <taxon>Fungi</taxon>
        <taxon>Dikarya</taxon>
        <taxon>Basidiomycota</taxon>
        <taxon>Agaricomycotina</taxon>
        <taxon>Agaricomycetes</taxon>
        <taxon>Agaricomycetidae</taxon>
        <taxon>Boletales</taxon>
        <taxon>Suillineae</taxon>
        <taxon>Suillaceae</taxon>
        <taxon>Suillus</taxon>
    </lineage>
</organism>
<dbReference type="PANTHER" id="PTHR12307:SF36">
    <property type="entry name" value="GLYCOGEN-BINDING SUBUNIT 76A"/>
    <property type="match status" value="1"/>
</dbReference>
<evidence type="ECO:0000256" key="1">
    <source>
        <dbReference type="SAM" id="MobiDB-lite"/>
    </source>
</evidence>
<sequence length="677" mass="72440">MNSFSGFSASISFYPPSSSRLCAFHSALSEMTFAATDVSRSRSTTPTFSNERGPGAFVSLGSLPRRKHQPPTSTQARKLPAFHIHGADNPDDYSSDSLDEQTTTQSANAKPSVKISQGASQSPPSVPFPRCSPSPPSSPSIISSRPQTSRTSSIILPNGKPLKSSLKSSTSTLSIPATPIEPQRNSNHLHLRSRSAPSTPTAHAPKNVHFPDTDIALASVRIFSRSACPTAVSTPEEETETEGEDHPSTGFPFPKLPSASPNFEMDTAISSVVPATNHSPDTNVLIESLTFSHASSKGVNPYLSGTLLVRNLAYEKNVALRFTLDEWQTVSEVRAQYVVSLPSLPHVFSLSSSSKTTVGDLVALGADKCGWDRFSFLIRLEDYAHSLGSRVLWLAARYRVTGVPGPSEWWDNNNGGNYRVAFRAERPTSGRVRRETTPEPIIPSMVTLPVSREYLSGPLNSNSPPTFGHKMTFSSSPTKDGKEKVPFMSKSGKLRLPNYAAPPVVSQISPTSSASPLPTRSNSPPSHPQCPALQVPVTHLRDCDSPSPASSTLSTPSASPNIPPRVMIAGHPANYARPEPTHIDDWEWMAPTHAVMSKRPTMQRSVTDGPANLTGSDVPGLLPRAHSSALLGAPGSNGMSGDSLYNAFVMRWCFAQGSPTAGAYQGPLTSSDEGILA</sequence>
<dbReference type="GeneID" id="64655566"/>
<feature type="region of interest" description="Disordered" evidence="1">
    <location>
        <begin position="503"/>
        <end position="564"/>
    </location>
</feature>
<feature type="compositionally biased region" description="Low complexity" evidence="1">
    <location>
        <begin position="162"/>
        <end position="174"/>
    </location>
</feature>
<dbReference type="GO" id="GO:0005979">
    <property type="term" value="P:regulation of glycogen biosynthetic process"/>
    <property type="evidence" value="ECO:0007669"/>
    <property type="project" value="TreeGrafter"/>
</dbReference>
<accession>A0AAD4EAS2</accession>
<feature type="compositionally biased region" description="Polar residues" evidence="1">
    <location>
        <begin position="506"/>
        <end position="524"/>
    </location>
</feature>
<dbReference type="PANTHER" id="PTHR12307">
    <property type="entry name" value="PROTEIN PHOSPHATASE 1 REGULATORY SUBUNIT"/>
    <property type="match status" value="1"/>
</dbReference>